<dbReference type="InterPro" id="IPR036087">
    <property type="entry name" value="Nict_dMeBzImd_PRibTrfase_sf"/>
</dbReference>
<keyword evidence="5" id="KW-0169">Cobalamin biosynthesis</keyword>
<dbReference type="InterPro" id="IPR017846">
    <property type="entry name" value="Nict_dMeBzImd_PRibTrfase_bact"/>
</dbReference>
<dbReference type="InterPro" id="IPR023195">
    <property type="entry name" value="Nict_dMeBzImd_PRibTrfase_N"/>
</dbReference>
<comment type="similarity">
    <text evidence="2">Belongs to the CobT family.</text>
</comment>
<evidence type="ECO:0000256" key="7">
    <source>
        <dbReference type="ARBA" id="ARBA00022679"/>
    </source>
</evidence>
<evidence type="ECO:0000256" key="4">
    <source>
        <dbReference type="ARBA" id="ARBA00015486"/>
    </source>
</evidence>
<evidence type="ECO:0000256" key="6">
    <source>
        <dbReference type="ARBA" id="ARBA00022676"/>
    </source>
</evidence>
<evidence type="ECO:0000256" key="8">
    <source>
        <dbReference type="ARBA" id="ARBA00047340"/>
    </source>
</evidence>
<dbReference type="Pfam" id="PF02277">
    <property type="entry name" value="DBI_PRT"/>
    <property type="match status" value="1"/>
</dbReference>
<proteinExistence type="inferred from homology"/>
<dbReference type="PANTHER" id="PTHR43463:SF1">
    <property type="entry name" value="NICOTINATE-NUCLEOTIDE--DIMETHYLBENZIMIDAZOLE PHOSPHORIBOSYLTRANSFERASE"/>
    <property type="match status" value="1"/>
</dbReference>
<dbReference type="RefSeq" id="WP_115001660.1">
    <property type="nucleotide sequence ID" value="NZ_UFXS01000001.1"/>
</dbReference>
<dbReference type="PANTHER" id="PTHR43463">
    <property type="entry name" value="NICOTINATE-NUCLEOTIDE--DIMETHYLBENZIMIDAZOLE PHOSPHORIBOSYLTRANSFERASE"/>
    <property type="match status" value="1"/>
</dbReference>
<evidence type="ECO:0000313" key="11">
    <source>
        <dbReference type="Proteomes" id="UP000254737"/>
    </source>
</evidence>
<dbReference type="UniPathway" id="UPA00061">
    <property type="reaction ID" value="UER00516"/>
</dbReference>
<reference evidence="10 11" key="1">
    <citation type="submission" date="2018-06" db="EMBL/GenBank/DDBJ databases">
        <authorList>
            <consortium name="Pathogen Informatics"/>
            <person name="Doyle S."/>
        </authorList>
    </citation>
    <scope>NUCLEOTIDE SEQUENCE [LARGE SCALE GENOMIC DNA]</scope>
    <source>
        <strain evidence="10 11">NCTC13456</strain>
    </source>
</reference>
<protein>
    <recommendedName>
        <fullName evidence="4 9">Nicotinate-nucleotide--dimethylbenzimidazole phosphoribosyltransferase</fullName>
        <ecNumber evidence="3 9">2.4.2.21</ecNumber>
    </recommendedName>
</protein>
<evidence type="ECO:0000256" key="2">
    <source>
        <dbReference type="ARBA" id="ARBA00007110"/>
    </source>
</evidence>
<evidence type="ECO:0000256" key="3">
    <source>
        <dbReference type="ARBA" id="ARBA00011991"/>
    </source>
</evidence>
<dbReference type="Proteomes" id="UP000254737">
    <property type="component" value="Unassembled WGS sequence"/>
</dbReference>
<evidence type="ECO:0000256" key="9">
    <source>
        <dbReference type="NCBIfam" id="TIGR03160"/>
    </source>
</evidence>
<organism evidence="10 11">
    <name type="scientific">Empedobacter falsenii</name>
    <dbReference type="NCBI Taxonomy" id="343874"/>
    <lineage>
        <taxon>Bacteria</taxon>
        <taxon>Pseudomonadati</taxon>
        <taxon>Bacteroidota</taxon>
        <taxon>Flavobacteriia</taxon>
        <taxon>Flavobacteriales</taxon>
        <taxon>Weeksellaceae</taxon>
        <taxon>Empedobacter</taxon>
    </lineage>
</organism>
<evidence type="ECO:0000256" key="1">
    <source>
        <dbReference type="ARBA" id="ARBA00005049"/>
    </source>
</evidence>
<sequence>MQKKEIQHIIDLKTKPLGALGLLEKIALKIGLVQQKKQLELINPHLIVFASDHGIAQSGVSAYPAEVTPQMVFNFLNNGAAINVFCNQNEIDLTIVDAGVNYDFEDYSVLKNCKVAKSTKNFLHKPAMTLDQLEQCFDYSKTIVNEIAQNGTNVIGFGEMGIGNTSSASMLVHYLTDLPLEQCVGRGTGLNDEQLQNKINILNEAKNTHGKINNPKQILATFGGFEVAQMTAAMLSAYEHNMLLMIDGYIASAAILVASKLKPEILNNAIFCHQSDESGHQYLLNYFNEEPILNINLRVGEGTGCALAYPIIKSAVNFFNDMASFESAGVSNKETEVEC</sequence>
<accession>A0A376GM38</accession>
<dbReference type="AlphaFoldDB" id="A0A376GM38"/>
<dbReference type="NCBIfam" id="TIGR03160">
    <property type="entry name" value="cobT_DBIPRT"/>
    <property type="match status" value="1"/>
</dbReference>
<dbReference type="Gene3D" id="3.40.50.10210">
    <property type="match status" value="1"/>
</dbReference>
<dbReference type="GO" id="GO:0008939">
    <property type="term" value="F:nicotinate-nucleotide-dimethylbenzimidazole phosphoribosyltransferase activity"/>
    <property type="evidence" value="ECO:0007669"/>
    <property type="project" value="UniProtKB-UniRule"/>
</dbReference>
<dbReference type="InterPro" id="IPR003200">
    <property type="entry name" value="Nict_dMeBzImd_PRibTrfase"/>
</dbReference>
<dbReference type="FunFam" id="3.40.50.10210:FF:000001">
    <property type="entry name" value="Nicotinate-nucleotide--dimethylbenzimidazole phosphoribosyltransferase"/>
    <property type="match status" value="1"/>
</dbReference>
<comment type="catalytic activity">
    <reaction evidence="8">
        <text>5,6-dimethylbenzimidazole + nicotinate beta-D-ribonucleotide = alpha-ribazole 5'-phosphate + nicotinate + H(+)</text>
        <dbReference type="Rhea" id="RHEA:11196"/>
        <dbReference type="ChEBI" id="CHEBI:15378"/>
        <dbReference type="ChEBI" id="CHEBI:15890"/>
        <dbReference type="ChEBI" id="CHEBI:32544"/>
        <dbReference type="ChEBI" id="CHEBI:57502"/>
        <dbReference type="ChEBI" id="CHEBI:57918"/>
        <dbReference type="EC" id="2.4.2.21"/>
    </reaction>
</comment>
<keyword evidence="7 10" id="KW-0808">Transferase</keyword>
<dbReference type="STRING" id="343874.GCA_000805695_03186"/>
<dbReference type="Gene3D" id="1.10.1610.10">
    <property type="match status" value="1"/>
</dbReference>
<dbReference type="EC" id="2.4.2.21" evidence="3 9"/>
<evidence type="ECO:0000256" key="5">
    <source>
        <dbReference type="ARBA" id="ARBA00022573"/>
    </source>
</evidence>
<dbReference type="GO" id="GO:0009236">
    <property type="term" value="P:cobalamin biosynthetic process"/>
    <property type="evidence" value="ECO:0007669"/>
    <property type="project" value="UniProtKB-UniRule"/>
</dbReference>
<evidence type="ECO:0000313" key="10">
    <source>
        <dbReference type="EMBL" id="STD59576.1"/>
    </source>
</evidence>
<comment type="pathway">
    <text evidence="1">Nucleoside biosynthesis; alpha-ribazole biosynthesis; alpha-ribazole from 5,6-dimethylbenzimidazole: step 1/2.</text>
</comment>
<dbReference type="CDD" id="cd02439">
    <property type="entry name" value="DMB-PRT_CobT"/>
    <property type="match status" value="1"/>
</dbReference>
<name>A0A376GM38_9FLAO</name>
<dbReference type="NCBIfam" id="NF000996">
    <property type="entry name" value="PRK00105.1"/>
    <property type="match status" value="1"/>
</dbReference>
<dbReference type="EMBL" id="UFXS01000001">
    <property type="protein sequence ID" value="STD59576.1"/>
    <property type="molecule type" value="Genomic_DNA"/>
</dbReference>
<keyword evidence="6 10" id="KW-0328">Glycosyltransferase</keyword>
<dbReference type="SUPFAM" id="SSF52733">
    <property type="entry name" value="Nicotinate mononucleotide:5,6-dimethylbenzimidazole phosphoribosyltransferase (CobT)"/>
    <property type="match status" value="1"/>
</dbReference>
<gene>
    <name evidence="10" type="primary">cobT</name>
    <name evidence="10" type="ORF">NCTC13456_03238</name>
</gene>